<evidence type="ECO:0000256" key="3">
    <source>
        <dbReference type="HAMAP-Rule" id="MF_00023"/>
    </source>
</evidence>
<protein>
    <recommendedName>
        <fullName evidence="3">SsrA-binding protein</fullName>
    </recommendedName>
    <alternativeName>
        <fullName evidence="3">Small protein B</fullName>
    </alternativeName>
</protein>
<sequence>MEMVVGMVKEAFKVVAQNKKARHDYFIEETIEAGIVLSGTEVKSIRQGKLNLKESYASIVGGEVILSGMHISPYEQGNIFNKDPLRDRKLLLHRSEINRLIGLTQQKGLTLVPTQAYLKRGMVKIELGVARGKKLYDKREDIAARDAKREIDRRLKEQQR</sequence>
<dbReference type="GO" id="GO:0070929">
    <property type="term" value="P:trans-translation"/>
    <property type="evidence" value="ECO:0007669"/>
    <property type="project" value="UniProtKB-UniRule"/>
</dbReference>
<evidence type="ECO:0000313" key="5">
    <source>
        <dbReference type="Proteomes" id="UP000191554"/>
    </source>
</evidence>
<keyword evidence="2 3" id="KW-0694">RNA-binding</keyword>
<dbReference type="PANTHER" id="PTHR30308">
    <property type="entry name" value="TMRNA-BINDING COMPONENT OF TRANS-TRANSLATION TAGGING COMPLEX"/>
    <property type="match status" value="1"/>
</dbReference>
<keyword evidence="1 3" id="KW-0963">Cytoplasm</keyword>
<dbReference type="InterPro" id="IPR023620">
    <property type="entry name" value="SmpB"/>
</dbReference>
<dbReference type="Gene3D" id="2.40.280.10">
    <property type="match status" value="1"/>
</dbReference>
<dbReference type="PROSITE" id="PS01317">
    <property type="entry name" value="SSRP"/>
    <property type="match status" value="1"/>
</dbReference>
<dbReference type="CDD" id="cd09294">
    <property type="entry name" value="SmpB"/>
    <property type="match status" value="1"/>
</dbReference>
<dbReference type="InterPro" id="IPR020081">
    <property type="entry name" value="SsrA-bd_prot_CS"/>
</dbReference>
<dbReference type="PANTHER" id="PTHR30308:SF2">
    <property type="entry name" value="SSRA-BINDING PROTEIN"/>
    <property type="match status" value="1"/>
</dbReference>
<evidence type="ECO:0000313" key="4">
    <source>
        <dbReference type="EMBL" id="OPX42930.1"/>
    </source>
</evidence>
<dbReference type="NCBIfam" id="NF003843">
    <property type="entry name" value="PRK05422.1"/>
    <property type="match status" value="1"/>
</dbReference>
<dbReference type="Pfam" id="PF01668">
    <property type="entry name" value="SmpB"/>
    <property type="match status" value="1"/>
</dbReference>
<comment type="similarity">
    <text evidence="3">Belongs to the SmpB family.</text>
</comment>
<proteinExistence type="inferred from homology"/>
<organism evidence="4 5">
    <name type="scientific">Ruminiclostridium hungatei</name>
    <name type="common">Clostridium hungatei</name>
    <dbReference type="NCBI Taxonomy" id="48256"/>
    <lineage>
        <taxon>Bacteria</taxon>
        <taxon>Bacillati</taxon>
        <taxon>Bacillota</taxon>
        <taxon>Clostridia</taxon>
        <taxon>Eubacteriales</taxon>
        <taxon>Oscillospiraceae</taxon>
        <taxon>Ruminiclostridium</taxon>
    </lineage>
</organism>
<dbReference type="Proteomes" id="UP000191554">
    <property type="component" value="Unassembled WGS sequence"/>
</dbReference>
<comment type="function">
    <text evidence="3">Required for rescue of stalled ribosomes mediated by trans-translation. Binds to transfer-messenger RNA (tmRNA), required for stable association of tmRNA with ribosomes. tmRNA and SmpB together mimic tRNA shape, replacing the anticodon stem-loop with SmpB. tmRNA is encoded by the ssrA gene; the 2 termini fold to resemble tRNA(Ala) and it encodes a 'tag peptide', a short internal open reading frame. During trans-translation Ala-aminoacylated tmRNA acts like a tRNA, entering the A-site of stalled ribosomes, displacing the stalled mRNA. The ribosome then switches to translate the ORF on the tmRNA; the nascent peptide is terminated with the 'tag peptide' encoded by the tmRNA and targeted for degradation. The ribosome is freed to recommence translation, which seems to be the essential function of trans-translation.</text>
</comment>
<dbReference type="GO" id="GO:0005829">
    <property type="term" value="C:cytosol"/>
    <property type="evidence" value="ECO:0007669"/>
    <property type="project" value="TreeGrafter"/>
</dbReference>
<keyword evidence="5" id="KW-1185">Reference proteome</keyword>
<gene>
    <name evidence="3 4" type="primary">smpB</name>
    <name evidence="4" type="ORF">CLHUN_30740</name>
</gene>
<name>A0A1V4SGE8_RUMHU</name>
<dbReference type="HAMAP" id="MF_00023">
    <property type="entry name" value="SmpB"/>
    <property type="match status" value="1"/>
</dbReference>
<comment type="caution">
    <text evidence="4">The sequence shown here is derived from an EMBL/GenBank/DDBJ whole genome shotgun (WGS) entry which is preliminary data.</text>
</comment>
<reference evidence="4 5" key="1">
    <citation type="submission" date="2017-03" db="EMBL/GenBank/DDBJ databases">
        <title>Genome sequence of Clostridium hungatei DSM 14427.</title>
        <authorList>
            <person name="Poehlein A."/>
            <person name="Daniel R."/>
        </authorList>
    </citation>
    <scope>NUCLEOTIDE SEQUENCE [LARGE SCALE GENOMIC DNA]</scope>
    <source>
        <strain evidence="4 5">DSM 14427</strain>
    </source>
</reference>
<dbReference type="SUPFAM" id="SSF74982">
    <property type="entry name" value="Small protein B (SmpB)"/>
    <property type="match status" value="1"/>
</dbReference>
<dbReference type="GO" id="GO:0003723">
    <property type="term" value="F:RNA binding"/>
    <property type="evidence" value="ECO:0007669"/>
    <property type="project" value="UniProtKB-UniRule"/>
</dbReference>
<dbReference type="STRING" id="48256.CLHUN_30740"/>
<dbReference type="InterPro" id="IPR000037">
    <property type="entry name" value="SsrA-bd_prot"/>
</dbReference>
<accession>A0A1V4SGE8</accession>
<evidence type="ECO:0000256" key="1">
    <source>
        <dbReference type="ARBA" id="ARBA00022490"/>
    </source>
</evidence>
<dbReference type="EMBL" id="MZGX01000022">
    <property type="protein sequence ID" value="OPX42930.1"/>
    <property type="molecule type" value="Genomic_DNA"/>
</dbReference>
<dbReference type="NCBIfam" id="TIGR00086">
    <property type="entry name" value="smpB"/>
    <property type="match status" value="1"/>
</dbReference>
<dbReference type="AlphaFoldDB" id="A0A1V4SGE8"/>
<dbReference type="GO" id="GO:0070930">
    <property type="term" value="P:trans-translation-dependent protein tagging"/>
    <property type="evidence" value="ECO:0007669"/>
    <property type="project" value="TreeGrafter"/>
</dbReference>
<evidence type="ECO:0000256" key="2">
    <source>
        <dbReference type="ARBA" id="ARBA00022884"/>
    </source>
</evidence>
<comment type="subcellular location">
    <subcellularLocation>
        <location evidence="3">Cytoplasm</location>
    </subcellularLocation>
    <text evidence="3">The tmRNA-SmpB complex associates with stalled 70S ribosomes.</text>
</comment>